<protein>
    <submittedName>
        <fullName evidence="1">Uncharacterized protein</fullName>
    </submittedName>
</protein>
<dbReference type="Proteomes" id="UP000178776">
    <property type="component" value="Chromosome"/>
</dbReference>
<dbReference type="AlphaFoldDB" id="A0A1D9LC02"/>
<proteinExistence type="predicted"/>
<reference evidence="1 2" key="1">
    <citation type="submission" date="2016-10" db="EMBL/GenBank/DDBJ databases">
        <title>Chromobacterium muskegensis sp. nov., an insecticidal bacterium isolated from Sphagnum bogs.</title>
        <authorList>
            <person name="Sparks M.E."/>
            <person name="Blackburn M.B."/>
            <person name="Gundersen-Rindal D.E."/>
            <person name="Mitchell A."/>
            <person name="Farrar R."/>
            <person name="Kuhar D."/>
        </authorList>
    </citation>
    <scope>NUCLEOTIDE SEQUENCE [LARGE SCALE GENOMIC DNA]</scope>
    <source>
        <strain evidence="1 2">21-1</strain>
    </source>
</reference>
<dbReference type="RefSeq" id="WP_070978317.1">
    <property type="nucleotide sequence ID" value="NZ_CP017707.1"/>
</dbReference>
<dbReference type="GeneID" id="68839907"/>
<evidence type="ECO:0000313" key="2">
    <source>
        <dbReference type="Proteomes" id="UP000178776"/>
    </source>
</evidence>
<gene>
    <name evidence="1" type="ORF">BKX93_01550</name>
</gene>
<accession>A0A1D9LC02</accession>
<dbReference type="KEGG" id="cvc:BKX93_01550"/>
<sequence length="89" mass="9545">MTARQFLPIQGAIARHIYGERLAATQPLDCPPAQSDWSDADSCEATMAMAAQVLSLVNAMPDGPARRQTVRLLESARASYAQAVTRDAA</sequence>
<name>A0A1D9LC02_9NEIS</name>
<dbReference type="EMBL" id="CP017707">
    <property type="protein sequence ID" value="AOZ48807.1"/>
    <property type="molecule type" value="Genomic_DNA"/>
</dbReference>
<organism evidence="1 2">
    <name type="scientific">Chromobacterium vaccinii</name>
    <dbReference type="NCBI Taxonomy" id="1108595"/>
    <lineage>
        <taxon>Bacteria</taxon>
        <taxon>Pseudomonadati</taxon>
        <taxon>Pseudomonadota</taxon>
        <taxon>Betaproteobacteria</taxon>
        <taxon>Neisseriales</taxon>
        <taxon>Chromobacteriaceae</taxon>
        <taxon>Chromobacterium</taxon>
    </lineage>
</organism>
<dbReference type="STRING" id="1108595.BKX93_01550"/>
<evidence type="ECO:0000313" key="1">
    <source>
        <dbReference type="EMBL" id="AOZ48807.1"/>
    </source>
</evidence>